<accession>A0ACC0G755</accession>
<organism evidence="1 2">
    <name type="scientific">Camellia lanceoleosa</name>
    <dbReference type="NCBI Taxonomy" id="1840588"/>
    <lineage>
        <taxon>Eukaryota</taxon>
        <taxon>Viridiplantae</taxon>
        <taxon>Streptophyta</taxon>
        <taxon>Embryophyta</taxon>
        <taxon>Tracheophyta</taxon>
        <taxon>Spermatophyta</taxon>
        <taxon>Magnoliopsida</taxon>
        <taxon>eudicotyledons</taxon>
        <taxon>Gunneridae</taxon>
        <taxon>Pentapetalae</taxon>
        <taxon>asterids</taxon>
        <taxon>Ericales</taxon>
        <taxon>Theaceae</taxon>
        <taxon>Camellia</taxon>
    </lineage>
</organism>
<dbReference type="Proteomes" id="UP001060215">
    <property type="component" value="Chromosome 10"/>
</dbReference>
<name>A0ACC0G755_9ERIC</name>
<sequence>MEMPLMVELLTLDLNQKEGDRSNVPSSMPDDRGGGIFLSQYCLVYARHGTHAPTKEKLKELNDLAMRMEVLLQDAKEQKLALQKSSCLVSGMEISLAREAQGW</sequence>
<evidence type="ECO:0000313" key="1">
    <source>
        <dbReference type="EMBL" id="KAI7996338.1"/>
    </source>
</evidence>
<evidence type="ECO:0000313" key="2">
    <source>
        <dbReference type="Proteomes" id="UP001060215"/>
    </source>
</evidence>
<dbReference type="EMBL" id="CM045767">
    <property type="protein sequence ID" value="KAI7996338.1"/>
    <property type="molecule type" value="Genomic_DNA"/>
</dbReference>
<gene>
    <name evidence="1" type="ORF">LOK49_LG10G02905</name>
</gene>
<protein>
    <submittedName>
        <fullName evidence="1">Uncharacterized protein</fullName>
    </submittedName>
</protein>
<comment type="caution">
    <text evidence="1">The sequence shown here is derived from an EMBL/GenBank/DDBJ whole genome shotgun (WGS) entry which is preliminary data.</text>
</comment>
<keyword evidence="2" id="KW-1185">Reference proteome</keyword>
<reference evidence="1 2" key="1">
    <citation type="journal article" date="2022" name="Plant J.">
        <title>Chromosome-level genome of Camellia lanceoleosa provides a valuable resource for understanding genome evolution and self-incompatibility.</title>
        <authorList>
            <person name="Gong W."/>
            <person name="Xiao S."/>
            <person name="Wang L."/>
            <person name="Liao Z."/>
            <person name="Chang Y."/>
            <person name="Mo W."/>
            <person name="Hu G."/>
            <person name="Li W."/>
            <person name="Zhao G."/>
            <person name="Zhu H."/>
            <person name="Hu X."/>
            <person name="Ji K."/>
            <person name="Xiang X."/>
            <person name="Song Q."/>
            <person name="Yuan D."/>
            <person name="Jin S."/>
            <person name="Zhang L."/>
        </authorList>
    </citation>
    <scope>NUCLEOTIDE SEQUENCE [LARGE SCALE GENOMIC DNA]</scope>
    <source>
        <strain evidence="1">SQ_2022a</strain>
    </source>
</reference>
<proteinExistence type="predicted"/>